<protein>
    <recommendedName>
        <fullName evidence="3">DUF3108 domain-containing protein</fullName>
    </recommendedName>
</protein>
<reference evidence="1 2" key="1">
    <citation type="submission" date="2024-05" db="EMBL/GenBank/DDBJ databases">
        <authorList>
            <person name="Park S."/>
        </authorList>
    </citation>
    <scope>NUCLEOTIDE SEQUENCE [LARGE SCALE GENOMIC DNA]</scope>
    <source>
        <strain evidence="1 2">DGU5</strain>
    </source>
</reference>
<evidence type="ECO:0008006" key="3">
    <source>
        <dbReference type="Google" id="ProtNLM"/>
    </source>
</evidence>
<organism evidence="1 2">
    <name type="scientific">Aurantiacibacter flavus</name>
    <dbReference type="NCBI Taxonomy" id="3145232"/>
    <lineage>
        <taxon>Bacteria</taxon>
        <taxon>Pseudomonadati</taxon>
        <taxon>Pseudomonadota</taxon>
        <taxon>Alphaproteobacteria</taxon>
        <taxon>Sphingomonadales</taxon>
        <taxon>Erythrobacteraceae</taxon>
        <taxon>Aurantiacibacter</taxon>
    </lineage>
</organism>
<name>A0ABV0D071_9SPHN</name>
<evidence type="ECO:0000313" key="2">
    <source>
        <dbReference type="Proteomes" id="UP001484535"/>
    </source>
</evidence>
<accession>A0ABV0D071</accession>
<dbReference type="RefSeq" id="WP_346785971.1">
    <property type="nucleotide sequence ID" value="NZ_JBDLBR010000006.1"/>
</dbReference>
<evidence type="ECO:0000313" key="1">
    <source>
        <dbReference type="EMBL" id="MEN7538512.1"/>
    </source>
</evidence>
<gene>
    <name evidence="1" type="ORF">ABDJ38_15130</name>
</gene>
<keyword evidence="2" id="KW-1185">Reference proteome</keyword>
<comment type="caution">
    <text evidence="1">The sequence shown here is derived from an EMBL/GenBank/DDBJ whole genome shotgun (WGS) entry which is preliminary data.</text>
</comment>
<sequence length="256" mass="28256">METRTLGCTVLAVLALAIATAFLWGWGFFDPGLPDYRYRLTVEVETPEGLKTGSSVIEVKTSVAGRNIVPMPGAVSHRVRGEAVMVDLGARGVLFALLRSDDNFDWASNVAYRLAPKMPRVRDAEGRLDSDSDFEAQYATMLEHREPIELPRTFPDVGHLKNQPARPMLVRFGDIEDPSTVEQVDPDDLAFTFGPGVRLRRITVQLTGDPVTKGIVERLPWLPDRRGSLIPISGGTPKHELPLGSRLNVGDFLRAQ</sequence>
<dbReference type="Proteomes" id="UP001484535">
    <property type="component" value="Unassembled WGS sequence"/>
</dbReference>
<dbReference type="EMBL" id="JBDLBR010000006">
    <property type="protein sequence ID" value="MEN7538512.1"/>
    <property type="molecule type" value="Genomic_DNA"/>
</dbReference>
<proteinExistence type="predicted"/>